<proteinExistence type="predicted"/>
<organism evidence="2 3">
    <name type="scientific">Clunio marinus</name>
    <dbReference type="NCBI Taxonomy" id="568069"/>
    <lineage>
        <taxon>Eukaryota</taxon>
        <taxon>Metazoa</taxon>
        <taxon>Ecdysozoa</taxon>
        <taxon>Arthropoda</taxon>
        <taxon>Hexapoda</taxon>
        <taxon>Insecta</taxon>
        <taxon>Pterygota</taxon>
        <taxon>Neoptera</taxon>
        <taxon>Endopterygota</taxon>
        <taxon>Diptera</taxon>
        <taxon>Nematocera</taxon>
        <taxon>Chironomoidea</taxon>
        <taxon>Chironomidae</taxon>
        <taxon>Clunio</taxon>
    </lineage>
</organism>
<gene>
    <name evidence="2" type="ORF">CLUMA_CG014962</name>
</gene>
<feature type="transmembrane region" description="Helical" evidence="1">
    <location>
        <begin position="22"/>
        <end position="44"/>
    </location>
</feature>
<evidence type="ECO:0000256" key="1">
    <source>
        <dbReference type="SAM" id="Phobius"/>
    </source>
</evidence>
<dbReference type="EMBL" id="CVRI01000056">
    <property type="protein sequence ID" value="CRL01746.1"/>
    <property type="molecule type" value="Genomic_DNA"/>
</dbReference>
<name>A0A1J1IPU9_9DIPT</name>
<accession>A0A1J1IPU9</accession>
<keyword evidence="1" id="KW-0472">Membrane</keyword>
<sequence>MKEKLFPVHFTTSSTTCNNPKIVFAAIFVTNVLEVFAVFPLGLINAQTVANLIDSDISLYDEHDVTVSTFTGY</sequence>
<keyword evidence="1" id="KW-0812">Transmembrane</keyword>
<keyword evidence="3" id="KW-1185">Reference proteome</keyword>
<reference evidence="2 3" key="1">
    <citation type="submission" date="2015-04" db="EMBL/GenBank/DDBJ databases">
        <authorList>
            <person name="Syromyatnikov M.Y."/>
            <person name="Popov V.N."/>
        </authorList>
    </citation>
    <scope>NUCLEOTIDE SEQUENCE [LARGE SCALE GENOMIC DNA]</scope>
</reference>
<evidence type="ECO:0000313" key="2">
    <source>
        <dbReference type="EMBL" id="CRL01746.1"/>
    </source>
</evidence>
<evidence type="ECO:0000313" key="3">
    <source>
        <dbReference type="Proteomes" id="UP000183832"/>
    </source>
</evidence>
<protein>
    <submittedName>
        <fullName evidence="2">CLUMA_CG014962, isoform A</fullName>
    </submittedName>
</protein>
<dbReference type="AlphaFoldDB" id="A0A1J1IPU9"/>
<dbReference type="Proteomes" id="UP000183832">
    <property type="component" value="Unassembled WGS sequence"/>
</dbReference>
<keyword evidence="1" id="KW-1133">Transmembrane helix</keyword>